<dbReference type="RefSeq" id="WP_183327293.1">
    <property type="nucleotide sequence ID" value="NZ_JACHXP010000021.1"/>
</dbReference>
<reference evidence="1 2" key="1">
    <citation type="submission" date="2020-08" db="EMBL/GenBank/DDBJ databases">
        <title>Genomic Encyclopedia of Type Strains, Phase III (KMG-III): the genomes of soil and plant-associated and newly described type strains.</title>
        <authorList>
            <person name="Whitman W."/>
        </authorList>
    </citation>
    <scope>NUCLEOTIDE SEQUENCE [LARGE SCALE GENOMIC DNA]</scope>
    <source>
        <strain evidence="1 2">CECT 7282</strain>
    </source>
</reference>
<accession>A0A839V9B9</accession>
<evidence type="ECO:0000313" key="1">
    <source>
        <dbReference type="EMBL" id="MBB3192042.1"/>
    </source>
</evidence>
<dbReference type="EMBL" id="JACHXP010000021">
    <property type="protein sequence ID" value="MBB3192042.1"/>
    <property type="molecule type" value="Genomic_DNA"/>
</dbReference>
<gene>
    <name evidence="1" type="ORF">FHR94_003318</name>
</gene>
<name>A0A839V9B9_9GAMM</name>
<dbReference type="Proteomes" id="UP000547614">
    <property type="component" value="Unassembled WGS sequence"/>
</dbReference>
<comment type="caution">
    <text evidence="1">The sequence shown here is derived from an EMBL/GenBank/DDBJ whole genome shotgun (WGS) entry which is preliminary data.</text>
</comment>
<keyword evidence="2" id="KW-1185">Reference proteome</keyword>
<proteinExistence type="predicted"/>
<dbReference type="AlphaFoldDB" id="A0A839V9B9"/>
<evidence type="ECO:0000313" key="2">
    <source>
        <dbReference type="Proteomes" id="UP000547614"/>
    </source>
</evidence>
<protein>
    <submittedName>
        <fullName evidence="1">Uncharacterized protein</fullName>
    </submittedName>
</protein>
<organism evidence="1 2">
    <name type="scientific">Halomonas cerina</name>
    <dbReference type="NCBI Taxonomy" id="447424"/>
    <lineage>
        <taxon>Bacteria</taxon>
        <taxon>Pseudomonadati</taxon>
        <taxon>Pseudomonadota</taxon>
        <taxon>Gammaproteobacteria</taxon>
        <taxon>Oceanospirillales</taxon>
        <taxon>Halomonadaceae</taxon>
        <taxon>Halomonas</taxon>
    </lineage>
</organism>
<sequence>MPILQGDIKLLKSERMTDNADGGGRITGNEIQDGLSNEIFNDVSDLDRVYGRTSLRKVFGAVETDDTDYYFGSHVIVDQAPDDDNVAVLLFSTGSATDERASARNRIEGYVVAGPLTRMRLYGDQLEGQRSLLAYQRVGETPPDIGDVLLLDTATGGDAGDQQFVRVTGVETQDQVFTDGLGDFTRQVLTIEISTALSTRFHGHEPVRSSATQPDTLLRQTQVADASQYYGVSKLALAAGLGDNQVQVASVYQPIVPSTQTESPVTDVQIGGNVAVEVESGGITHEIPQVAETLQIAVAVNNRGYSYTRSLQPLPAPGTVVVEYLALGKWYTLRDEDGTGELKGAGTGQVNFATGSVSITMQALPDVDSSILIYWGTPVHYVDRAGYEVPFATPSLRFTLNQGGVVPGSVTATWLSGGVEVTATDDGQGNLTGSATGRMVYGFQDATNGDRVGEVWLEFADGAWPDANSNVVVDYEYGASDTATYNPAKDGSGFVQLQLPNAPIQPGSVSLEWVVEHRDAEASGGTITETAFEGLRAGRISWQEYGEAGGSAKDVVSHFDSRYEESSRLTYIARDDGQGNLPGFQGTVDYETGLVTTRVELEGKLQRWDRNDADGDATWKEVEVGETFADGSAVIARWQPQVIASTIDSVSLSPSPLAVDLLPLLQDLIVPGTLRFTFRGATYEDRDGSLYRDVDPQTGAGLYSGTIDYTDASVVLEDWGEGGSNQVGIASLVTVYGEWNVNEVFFRTPGSPIKVGELTLLATAADGELLSAQADFAGALVGDYIEGTVDYSTGVADARFGELVADSSLTTEEKNQPWYDPADVDGDGNIWKPRAVLPSTCRFNTVVLTSLPLDAELLGLDPVRLPPDGRVPIYRPANVAVVHHTAKTAWPLGTNAGDSLDVGRTRLALLHVEDADGTRPPDADYAADLDAGTVTIDAAADLSGYVEPLYAVHRVEDLVLISDVQIGGTLTLVGQLSHDYPADETLVSSALIGGDLQARVANLFDQTTWTNEWSDDLIGDETTAQFNATTYPITVTNRGTITERWAMIFTSSTTFRVVGESVGEIGTGDINTELAIHNPNTGVPYFTVPLLGWGTGWAAGNVLRFNTIGANTPIWMARTVMQGEAQGNNFEFRIQVRGNVNAD</sequence>